<dbReference type="OrthoDB" id="9803748at2"/>
<dbReference type="GO" id="GO:0046656">
    <property type="term" value="P:folic acid biosynthetic process"/>
    <property type="evidence" value="ECO:0007669"/>
    <property type="project" value="UniProtKB-UniRule"/>
</dbReference>
<dbReference type="AlphaFoldDB" id="A0A172Q710"/>
<evidence type="ECO:0000256" key="3">
    <source>
        <dbReference type="ARBA" id="ARBA00005708"/>
    </source>
</evidence>
<evidence type="ECO:0000256" key="6">
    <source>
        <dbReference type="ARBA" id="ARBA00037702"/>
    </source>
</evidence>
<dbReference type="Proteomes" id="UP000077317">
    <property type="component" value="Chromosome"/>
</dbReference>
<comment type="pathway">
    <text evidence="2 7">Cofactor biosynthesis; tetrahydrofolate biosynthesis; 2-amino-4-hydroxy-6-hydroxymethyl-7,8-dihydropteridine diphosphate from 7,8-dihydroneopterin triphosphate: step 3/4.</text>
</comment>
<dbReference type="NCBIfam" id="TIGR00526">
    <property type="entry name" value="folB_dom"/>
    <property type="match status" value="1"/>
</dbReference>
<dbReference type="CDD" id="cd00534">
    <property type="entry name" value="DHNA_DHNTPE"/>
    <property type="match status" value="1"/>
</dbReference>
<dbReference type="Pfam" id="PF02152">
    <property type="entry name" value="FolB"/>
    <property type="match status" value="1"/>
</dbReference>
<dbReference type="InterPro" id="IPR006157">
    <property type="entry name" value="FolB_dom"/>
</dbReference>
<organism evidence="9 10">
    <name type="scientific">Streptococcus pantholopis</name>
    <dbReference type="NCBI Taxonomy" id="1811193"/>
    <lineage>
        <taxon>Bacteria</taxon>
        <taxon>Bacillati</taxon>
        <taxon>Bacillota</taxon>
        <taxon>Bacilli</taxon>
        <taxon>Lactobacillales</taxon>
        <taxon>Streptococcaceae</taxon>
        <taxon>Streptococcus</taxon>
    </lineage>
</organism>
<comment type="catalytic activity">
    <reaction evidence="1 7">
        <text>7,8-dihydroneopterin = 6-hydroxymethyl-7,8-dihydropterin + glycolaldehyde</text>
        <dbReference type="Rhea" id="RHEA:10540"/>
        <dbReference type="ChEBI" id="CHEBI:17001"/>
        <dbReference type="ChEBI" id="CHEBI:17071"/>
        <dbReference type="ChEBI" id="CHEBI:44841"/>
        <dbReference type="EC" id="4.1.2.25"/>
    </reaction>
</comment>
<protein>
    <recommendedName>
        <fullName evidence="7">7,8-dihydroneopterin aldolase</fullName>
        <ecNumber evidence="7">4.1.2.25</ecNumber>
    </recommendedName>
</protein>
<comment type="similarity">
    <text evidence="3 7">Belongs to the DHNA family.</text>
</comment>
<evidence type="ECO:0000256" key="2">
    <source>
        <dbReference type="ARBA" id="ARBA00005013"/>
    </source>
</evidence>
<evidence type="ECO:0000313" key="10">
    <source>
        <dbReference type="Proteomes" id="UP000077317"/>
    </source>
</evidence>
<comment type="function">
    <text evidence="6 7">Catalyzes the conversion of 7,8-dihydroneopterin to 6-hydroxymethyl-7,8-dihydropterin.</text>
</comment>
<accession>A0A172Q710</accession>
<dbReference type="STRING" id="1811193.A0O21_03985"/>
<dbReference type="InterPro" id="IPR043133">
    <property type="entry name" value="GTP-CH-I_C/QueF"/>
</dbReference>
<dbReference type="Gene3D" id="3.30.1130.10">
    <property type="match status" value="1"/>
</dbReference>
<keyword evidence="10" id="KW-1185">Reference proteome</keyword>
<dbReference type="RefSeq" id="WP_067061654.1">
    <property type="nucleotide sequence ID" value="NZ_CP014699.1"/>
</dbReference>
<dbReference type="GO" id="GO:0004150">
    <property type="term" value="F:dihydroneopterin aldolase activity"/>
    <property type="evidence" value="ECO:0007669"/>
    <property type="project" value="UniProtKB-UniRule"/>
</dbReference>
<dbReference type="PANTHER" id="PTHR42844">
    <property type="entry name" value="DIHYDRONEOPTERIN ALDOLASE 1-RELATED"/>
    <property type="match status" value="1"/>
</dbReference>
<dbReference type="FunFam" id="3.30.1130.10:FF:000003">
    <property type="entry name" value="7,8-dihydroneopterin aldolase"/>
    <property type="match status" value="1"/>
</dbReference>
<evidence type="ECO:0000313" key="9">
    <source>
        <dbReference type="EMBL" id="AND79246.1"/>
    </source>
</evidence>
<reference evidence="10" key="2">
    <citation type="submission" date="2016-03" db="EMBL/GenBank/DDBJ databases">
        <title>Streptococcus antelopensis sp. nov., isolated from the feces of the Tibetan antelope (Pantholops hodgsonii) in Hoh Xil National Nature Reserve, Qinghai, China.</title>
        <authorList>
            <person name="Bai X."/>
        </authorList>
    </citation>
    <scope>NUCLEOTIDE SEQUENCE [LARGE SCALE GENOMIC DNA]</scope>
    <source>
        <strain evidence="10">TA 26</strain>
    </source>
</reference>
<dbReference type="EC" id="4.1.2.25" evidence="7"/>
<dbReference type="KEGG" id="spat:A0O21_03985"/>
<dbReference type="GO" id="GO:0046654">
    <property type="term" value="P:tetrahydrofolate biosynthetic process"/>
    <property type="evidence" value="ECO:0007669"/>
    <property type="project" value="UniProtKB-UniRule"/>
</dbReference>
<dbReference type="SMART" id="SM00905">
    <property type="entry name" value="FolB"/>
    <property type="match status" value="1"/>
</dbReference>
<sequence length="120" mass="13801">MDKIYLQGCHFYGYHGALTEEQKLGQIFIVDCTLSLDLEKASQTDRLTDTVHYGMVFDCLKKHVENEKYQLLEKLAGVIIADIFRQFLPVQTIKLTIRKKNPPINGHYSAVGIELERSRT</sequence>
<keyword evidence="5 7" id="KW-0456">Lyase</keyword>
<evidence type="ECO:0000256" key="1">
    <source>
        <dbReference type="ARBA" id="ARBA00001353"/>
    </source>
</evidence>
<evidence type="ECO:0000259" key="8">
    <source>
        <dbReference type="SMART" id="SM00905"/>
    </source>
</evidence>
<dbReference type="UniPathway" id="UPA00077">
    <property type="reaction ID" value="UER00154"/>
</dbReference>
<feature type="domain" description="Dihydroneopterin aldolase/epimerase" evidence="8">
    <location>
        <begin position="4"/>
        <end position="117"/>
    </location>
</feature>
<dbReference type="EMBL" id="CP014699">
    <property type="protein sequence ID" value="AND79246.1"/>
    <property type="molecule type" value="Genomic_DNA"/>
</dbReference>
<evidence type="ECO:0000256" key="7">
    <source>
        <dbReference type="RuleBase" id="RU362079"/>
    </source>
</evidence>
<gene>
    <name evidence="9" type="ORF">A0O21_03985</name>
</gene>
<dbReference type="NCBIfam" id="TIGR00525">
    <property type="entry name" value="folB"/>
    <property type="match status" value="1"/>
</dbReference>
<keyword evidence="4 7" id="KW-0289">Folate biosynthesis</keyword>
<dbReference type="PANTHER" id="PTHR42844:SF1">
    <property type="entry name" value="DIHYDRONEOPTERIN ALDOLASE 1-RELATED"/>
    <property type="match status" value="1"/>
</dbReference>
<evidence type="ECO:0000256" key="4">
    <source>
        <dbReference type="ARBA" id="ARBA00022909"/>
    </source>
</evidence>
<name>A0A172Q710_9STRE</name>
<dbReference type="SUPFAM" id="SSF55620">
    <property type="entry name" value="Tetrahydrobiopterin biosynthesis enzymes-like"/>
    <property type="match status" value="1"/>
</dbReference>
<evidence type="ECO:0000256" key="5">
    <source>
        <dbReference type="ARBA" id="ARBA00023239"/>
    </source>
</evidence>
<dbReference type="GO" id="GO:0005737">
    <property type="term" value="C:cytoplasm"/>
    <property type="evidence" value="ECO:0007669"/>
    <property type="project" value="TreeGrafter"/>
</dbReference>
<dbReference type="InterPro" id="IPR006156">
    <property type="entry name" value="Dihydroneopterin_aldolase"/>
</dbReference>
<reference evidence="9 10" key="1">
    <citation type="journal article" date="2016" name="Int. J. Syst. Evol. Microbiol.">
        <title>Streptococcuspantholopis sp. nov., isolated from faeces of the Tibetan antelope (Pantholops hodgsonii).</title>
        <authorList>
            <person name="Bai X."/>
            <person name="Xiong Y."/>
            <person name="Lu S."/>
            <person name="Jin D."/>
            <person name="Lai X."/>
            <person name="Yang J."/>
            <person name="Niu L."/>
            <person name="Hu S."/>
            <person name="Meng X."/>
            <person name="Pu J."/>
            <person name="Ye C."/>
            <person name="Xu J."/>
        </authorList>
    </citation>
    <scope>NUCLEOTIDE SEQUENCE [LARGE SCALE GENOMIC DNA]</scope>
    <source>
        <strain evidence="9 10">TA 26</strain>
    </source>
</reference>
<proteinExistence type="inferred from homology"/>